<dbReference type="InterPro" id="IPR030395">
    <property type="entry name" value="GP_PDE_dom"/>
</dbReference>
<name>A0AAF0CGT4_9PROT</name>
<dbReference type="KEGG" id="hfl:PUV54_05290"/>
<dbReference type="EC" id="3.1.4.46" evidence="2"/>
<evidence type="ECO:0000313" key="11">
    <source>
        <dbReference type="Proteomes" id="UP001214043"/>
    </source>
</evidence>
<evidence type="ECO:0000256" key="4">
    <source>
        <dbReference type="ARBA" id="ARBA00022798"/>
    </source>
</evidence>
<dbReference type="RefSeq" id="WP_274494542.1">
    <property type="nucleotide sequence ID" value="NZ_CP118166.1"/>
</dbReference>
<dbReference type="InterPro" id="IPR017946">
    <property type="entry name" value="PLC-like_Pdiesterase_TIM-brl"/>
</dbReference>
<keyword evidence="3 8" id="KW-0732">Signal</keyword>
<dbReference type="GO" id="GO:0006071">
    <property type="term" value="P:glycerol metabolic process"/>
    <property type="evidence" value="ECO:0007669"/>
    <property type="project" value="UniProtKB-KW"/>
</dbReference>
<accession>A0AAF0CGT4</accession>
<evidence type="ECO:0000256" key="7">
    <source>
        <dbReference type="SAM" id="MobiDB-lite"/>
    </source>
</evidence>
<organism evidence="10 11">
    <name type="scientific">Hyphococcus flavus</name>
    <dbReference type="NCBI Taxonomy" id="1866326"/>
    <lineage>
        <taxon>Bacteria</taxon>
        <taxon>Pseudomonadati</taxon>
        <taxon>Pseudomonadota</taxon>
        <taxon>Alphaproteobacteria</taxon>
        <taxon>Parvularculales</taxon>
        <taxon>Parvularculaceae</taxon>
        <taxon>Hyphococcus</taxon>
    </lineage>
</organism>
<evidence type="ECO:0000256" key="3">
    <source>
        <dbReference type="ARBA" id="ARBA00022729"/>
    </source>
</evidence>
<dbReference type="Proteomes" id="UP001214043">
    <property type="component" value="Chromosome"/>
</dbReference>
<comment type="similarity">
    <text evidence="1">Belongs to the glycerophosphoryl diester phosphodiesterase family.</text>
</comment>
<dbReference type="PANTHER" id="PTHR43620:SF7">
    <property type="entry name" value="GLYCEROPHOSPHODIESTER PHOSPHODIESTERASE GDPD5-RELATED"/>
    <property type="match status" value="1"/>
</dbReference>
<evidence type="ECO:0000256" key="5">
    <source>
        <dbReference type="ARBA" id="ARBA00022801"/>
    </source>
</evidence>
<dbReference type="PROSITE" id="PS51704">
    <property type="entry name" value="GP_PDE"/>
    <property type="match status" value="1"/>
</dbReference>
<reference evidence="10" key="1">
    <citation type="submission" date="2023-02" db="EMBL/GenBank/DDBJ databases">
        <title>Genome sequence of Hyphococcus flavus.</title>
        <authorList>
            <person name="Rong J.-C."/>
            <person name="Zhao Q."/>
            <person name="Yi M."/>
            <person name="Wu J.-Y."/>
        </authorList>
    </citation>
    <scope>NUCLEOTIDE SEQUENCE</scope>
    <source>
        <strain evidence="10">MCCC 1K03223</strain>
    </source>
</reference>
<dbReference type="EMBL" id="CP118166">
    <property type="protein sequence ID" value="WDI32608.1"/>
    <property type="molecule type" value="Genomic_DNA"/>
</dbReference>
<keyword evidence="5" id="KW-0378">Hydrolase</keyword>
<feature type="region of interest" description="Disordered" evidence="7">
    <location>
        <begin position="99"/>
        <end position="119"/>
    </location>
</feature>
<dbReference type="AlphaFoldDB" id="A0AAF0CGT4"/>
<feature type="chain" id="PRO_5042089460" description="glycerophosphodiester phosphodiesterase" evidence="8">
    <location>
        <begin position="21"/>
        <end position="370"/>
    </location>
</feature>
<evidence type="ECO:0000256" key="8">
    <source>
        <dbReference type="SAM" id="SignalP"/>
    </source>
</evidence>
<feature type="signal peptide" evidence="8">
    <location>
        <begin position="1"/>
        <end position="20"/>
    </location>
</feature>
<protein>
    <recommendedName>
        <fullName evidence="2">glycerophosphodiester phosphodiesterase</fullName>
        <ecNumber evidence="2">3.1.4.46</ecNumber>
    </recommendedName>
</protein>
<sequence>MNYLQIPVILVVLLIAGACANQSADNEAENSEMKWATLDGSSPLVIAHRGASGYLPEHTIEAYDLAIEQGADVIEPDLVFTKDGVLVARHDRYLSTTTNVSDHPEFADRKKPNADPNGEARDDWWVEDFTLAELKTLRARQPFPGRSKEFDDLYEIPTFKEMLSHVSMRAADISRPVGVYPETKHPGYFESIGMDFEEPLLAALDTFDAGPVFIQSFEPEILKRLNGKTDAKLVQLVYEETPGAGPNIPLAEIVEYADGFGPAKDIVFNRAGESAELLTEAHMLSLVVHTWTFRDDVRNENIPYTIEGTVQLNGSNSTVLDHADERSEGNLTMGDLVDEIAQEYELFFSLGIDGVFTDFPDTAVKVRDDK</sequence>
<evidence type="ECO:0000256" key="1">
    <source>
        <dbReference type="ARBA" id="ARBA00007277"/>
    </source>
</evidence>
<feature type="compositionally biased region" description="Basic and acidic residues" evidence="7">
    <location>
        <begin position="102"/>
        <end position="119"/>
    </location>
</feature>
<keyword evidence="4" id="KW-0319">Glycerol metabolism</keyword>
<dbReference type="Pfam" id="PF03009">
    <property type="entry name" value="GDPD"/>
    <property type="match status" value="1"/>
</dbReference>
<keyword evidence="11" id="KW-1185">Reference proteome</keyword>
<dbReference type="GO" id="GO:0008889">
    <property type="term" value="F:glycerophosphodiester phosphodiesterase activity"/>
    <property type="evidence" value="ECO:0007669"/>
    <property type="project" value="UniProtKB-EC"/>
</dbReference>
<gene>
    <name evidence="10" type="ORF">PUV54_05290</name>
</gene>
<dbReference type="SUPFAM" id="SSF51695">
    <property type="entry name" value="PLC-like phosphodiesterases"/>
    <property type="match status" value="1"/>
</dbReference>
<proteinExistence type="inferred from homology"/>
<dbReference type="Gene3D" id="3.20.20.190">
    <property type="entry name" value="Phosphatidylinositol (PI) phosphodiesterase"/>
    <property type="match status" value="1"/>
</dbReference>
<dbReference type="PANTHER" id="PTHR43620">
    <property type="entry name" value="GLYCEROPHOSPHORYL DIESTER PHOSPHODIESTERASE"/>
    <property type="match status" value="1"/>
</dbReference>
<evidence type="ECO:0000259" key="9">
    <source>
        <dbReference type="PROSITE" id="PS51704"/>
    </source>
</evidence>
<evidence type="ECO:0000256" key="2">
    <source>
        <dbReference type="ARBA" id="ARBA00012247"/>
    </source>
</evidence>
<evidence type="ECO:0000256" key="6">
    <source>
        <dbReference type="ARBA" id="ARBA00047512"/>
    </source>
</evidence>
<evidence type="ECO:0000313" key="10">
    <source>
        <dbReference type="EMBL" id="WDI32608.1"/>
    </source>
</evidence>
<feature type="domain" description="GP-PDE" evidence="9">
    <location>
        <begin position="43"/>
        <end position="367"/>
    </location>
</feature>
<comment type="catalytic activity">
    <reaction evidence="6">
        <text>a sn-glycero-3-phosphodiester + H2O = an alcohol + sn-glycerol 3-phosphate + H(+)</text>
        <dbReference type="Rhea" id="RHEA:12969"/>
        <dbReference type="ChEBI" id="CHEBI:15377"/>
        <dbReference type="ChEBI" id="CHEBI:15378"/>
        <dbReference type="ChEBI" id="CHEBI:30879"/>
        <dbReference type="ChEBI" id="CHEBI:57597"/>
        <dbReference type="ChEBI" id="CHEBI:83408"/>
        <dbReference type="EC" id="3.1.4.46"/>
    </reaction>
</comment>
<dbReference type="GO" id="GO:0006629">
    <property type="term" value="P:lipid metabolic process"/>
    <property type="evidence" value="ECO:0007669"/>
    <property type="project" value="InterPro"/>
</dbReference>